<comment type="catalytic activity">
    <reaction evidence="1">
        <text>inosine + phosphate = alpha-D-ribose 1-phosphate + hypoxanthine</text>
        <dbReference type="Rhea" id="RHEA:27646"/>
        <dbReference type="ChEBI" id="CHEBI:17368"/>
        <dbReference type="ChEBI" id="CHEBI:17596"/>
        <dbReference type="ChEBI" id="CHEBI:43474"/>
        <dbReference type="ChEBI" id="CHEBI:57720"/>
        <dbReference type="EC" id="2.4.2.1"/>
    </reaction>
    <physiologicalReaction direction="left-to-right" evidence="1">
        <dbReference type="Rhea" id="RHEA:27647"/>
    </physiologicalReaction>
</comment>
<evidence type="ECO:0000256" key="2">
    <source>
        <dbReference type="ARBA" id="ARBA00003215"/>
    </source>
</evidence>
<evidence type="ECO:0000256" key="11">
    <source>
        <dbReference type="RuleBase" id="RU361274"/>
    </source>
</evidence>
<dbReference type="Pfam" id="PF02578">
    <property type="entry name" value="Cu-oxidase_4"/>
    <property type="match status" value="1"/>
</dbReference>
<reference evidence="13" key="1">
    <citation type="submission" date="2005-07" db="EMBL/GenBank/DDBJ databases">
        <title>Complete sequence of Prochlorococcus marinus str. MIT 9312.</title>
        <authorList>
            <consortium name="US DOE Joint Genome Institute"/>
            <person name="Copeland A."/>
            <person name="Lucas S."/>
            <person name="Lapidus A."/>
            <person name="Barry K."/>
            <person name="Detter J.C."/>
            <person name="Glavina T."/>
            <person name="Hammon N."/>
            <person name="Israni S."/>
            <person name="Pitluck S."/>
            <person name="Thiel J."/>
            <person name="Schmutz J."/>
            <person name="Larimer F."/>
            <person name="Land M."/>
            <person name="Kyrpides N."/>
            <person name="Lykidis A."/>
            <person name="Richardson P."/>
        </authorList>
    </citation>
    <scope>NUCLEOTIDE SEQUENCE [LARGE SCALE GENOMIC DNA]</scope>
    <source>
        <strain evidence="13">MIT 9312</strain>
    </source>
</reference>
<dbReference type="RefSeq" id="WP_011376087.1">
    <property type="nucleotide sequence ID" value="NC_007577.1"/>
</dbReference>
<dbReference type="GO" id="GO:0017061">
    <property type="term" value="F:S-methyl-5-thioadenosine phosphorylase activity"/>
    <property type="evidence" value="ECO:0007669"/>
    <property type="project" value="UniProtKB-EC"/>
</dbReference>
<dbReference type="HOGENOM" id="CLU_065784_0_2_3"/>
<dbReference type="PANTHER" id="PTHR30616">
    <property type="entry name" value="UNCHARACTERIZED PROTEIN YFIH"/>
    <property type="match status" value="1"/>
</dbReference>
<evidence type="ECO:0000313" key="12">
    <source>
        <dbReference type="EMBL" id="ABB49589.1"/>
    </source>
</evidence>
<comment type="catalytic activity">
    <reaction evidence="8">
        <text>adenosine + H2O + H(+) = inosine + NH4(+)</text>
        <dbReference type="Rhea" id="RHEA:24408"/>
        <dbReference type="ChEBI" id="CHEBI:15377"/>
        <dbReference type="ChEBI" id="CHEBI:15378"/>
        <dbReference type="ChEBI" id="CHEBI:16335"/>
        <dbReference type="ChEBI" id="CHEBI:17596"/>
        <dbReference type="ChEBI" id="CHEBI:28938"/>
        <dbReference type="EC" id="3.5.4.4"/>
    </reaction>
    <physiologicalReaction direction="left-to-right" evidence="8">
        <dbReference type="Rhea" id="RHEA:24409"/>
    </physiologicalReaction>
</comment>
<dbReference type="AlphaFoldDB" id="Q31C06"/>
<dbReference type="STRING" id="74546.PMT9312_0528"/>
<dbReference type="Gene3D" id="3.60.140.10">
    <property type="entry name" value="CNF1/YfiH-like putative cysteine hydrolases"/>
    <property type="match status" value="1"/>
</dbReference>
<dbReference type="InterPro" id="IPR038371">
    <property type="entry name" value="Cu_polyphenol_OxRdtase_sf"/>
</dbReference>
<dbReference type="SUPFAM" id="SSF64438">
    <property type="entry name" value="CNF1/YfiH-like putative cysteine hydrolases"/>
    <property type="match status" value="1"/>
</dbReference>
<keyword evidence="6" id="KW-0378">Hydrolase</keyword>
<dbReference type="Proteomes" id="UP000002715">
    <property type="component" value="Chromosome"/>
</dbReference>
<dbReference type="PANTHER" id="PTHR30616:SF2">
    <property type="entry name" value="PURINE NUCLEOSIDE PHOSPHORYLASE LACC1"/>
    <property type="match status" value="1"/>
</dbReference>
<comment type="catalytic activity">
    <reaction evidence="9">
        <text>adenosine + phosphate = alpha-D-ribose 1-phosphate + adenine</text>
        <dbReference type="Rhea" id="RHEA:27642"/>
        <dbReference type="ChEBI" id="CHEBI:16335"/>
        <dbReference type="ChEBI" id="CHEBI:16708"/>
        <dbReference type="ChEBI" id="CHEBI:43474"/>
        <dbReference type="ChEBI" id="CHEBI:57720"/>
        <dbReference type="EC" id="2.4.2.1"/>
    </reaction>
    <physiologicalReaction direction="left-to-right" evidence="9">
        <dbReference type="Rhea" id="RHEA:27643"/>
    </physiologicalReaction>
</comment>
<dbReference type="GO" id="GO:0016787">
    <property type="term" value="F:hydrolase activity"/>
    <property type="evidence" value="ECO:0007669"/>
    <property type="project" value="UniProtKB-KW"/>
</dbReference>
<evidence type="ECO:0000256" key="4">
    <source>
        <dbReference type="ARBA" id="ARBA00022679"/>
    </source>
</evidence>
<comment type="similarity">
    <text evidence="3 11">Belongs to the purine nucleoside phosphorylase YfiH/LACC1 family.</text>
</comment>
<gene>
    <name evidence="12" type="ordered locus">PMT9312_0528</name>
</gene>
<keyword evidence="4" id="KW-0808">Transferase</keyword>
<dbReference type="InterPro" id="IPR011324">
    <property type="entry name" value="Cytotoxic_necrot_fac-like_cat"/>
</dbReference>
<dbReference type="NCBIfam" id="TIGR00726">
    <property type="entry name" value="peptidoglycan editing factor PgeF"/>
    <property type="match status" value="1"/>
</dbReference>
<evidence type="ECO:0000256" key="9">
    <source>
        <dbReference type="ARBA" id="ARBA00048968"/>
    </source>
</evidence>
<organism evidence="12 13">
    <name type="scientific">Prochlorococcus marinus (strain MIT 9312)</name>
    <dbReference type="NCBI Taxonomy" id="74546"/>
    <lineage>
        <taxon>Bacteria</taxon>
        <taxon>Bacillati</taxon>
        <taxon>Cyanobacteriota</taxon>
        <taxon>Cyanophyceae</taxon>
        <taxon>Synechococcales</taxon>
        <taxon>Prochlorococcaceae</taxon>
        <taxon>Prochlorococcus</taxon>
    </lineage>
</organism>
<evidence type="ECO:0000256" key="1">
    <source>
        <dbReference type="ARBA" id="ARBA00000553"/>
    </source>
</evidence>
<dbReference type="GO" id="GO:0005507">
    <property type="term" value="F:copper ion binding"/>
    <property type="evidence" value="ECO:0007669"/>
    <property type="project" value="TreeGrafter"/>
</dbReference>
<dbReference type="InterPro" id="IPR003730">
    <property type="entry name" value="Cu_polyphenol_OxRdtase"/>
</dbReference>
<dbReference type="KEGG" id="pmi:PMT9312_0528"/>
<comment type="catalytic activity">
    <reaction evidence="10">
        <text>S-methyl-5'-thioadenosine + phosphate = 5-(methylsulfanyl)-alpha-D-ribose 1-phosphate + adenine</text>
        <dbReference type="Rhea" id="RHEA:11852"/>
        <dbReference type="ChEBI" id="CHEBI:16708"/>
        <dbReference type="ChEBI" id="CHEBI:17509"/>
        <dbReference type="ChEBI" id="CHEBI:43474"/>
        <dbReference type="ChEBI" id="CHEBI:58533"/>
        <dbReference type="EC" id="2.4.2.28"/>
    </reaction>
    <physiologicalReaction direction="left-to-right" evidence="10">
        <dbReference type="Rhea" id="RHEA:11853"/>
    </physiologicalReaction>
</comment>
<dbReference type="CDD" id="cd16833">
    <property type="entry name" value="YfiH"/>
    <property type="match status" value="1"/>
</dbReference>
<evidence type="ECO:0000256" key="8">
    <source>
        <dbReference type="ARBA" id="ARBA00047989"/>
    </source>
</evidence>
<accession>Q31C06</accession>
<dbReference type="eggNOG" id="COG1496">
    <property type="taxonomic scope" value="Bacteria"/>
</dbReference>
<proteinExistence type="inferred from homology"/>
<dbReference type="EMBL" id="CP000111">
    <property type="protein sequence ID" value="ABB49589.1"/>
    <property type="molecule type" value="Genomic_DNA"/>
</dbReference>
<protein>
    <recommendedName>
        <fullName evidence="11">Purine nucleoside phosphorylase</fullName>
    </recommendedName>
</protein>
<evidence type="ECO:0000313" key="13">
    <source>
        <dbReference type="Proteomes" id="UP000002715"/>
    </source>
</evidence>
<keyword evidence="5" id="KW-0479">Metal-binding</keyword>
<evidence type="ECO:0000256" key="6">
    <source>
        <dbReference type="ARBA" id="ARBA00022801"/>
    </source>
</evidence>
<evidence type="ECO:0000256" key="7">
    <source>
        <dbReference type="ARBA" id="ARBA00022833"/>
    </source>
</evidence>
<evidence type="ECO:0000256" key="3">
    <source>
        <dbReference type="ARBA" id="ARBA00007353"/>
    </source>
</evidence>
<sequence>MGEGTIPYKDIHFSKNKIFIQNKKFEYYSSPILSKYKFPHAYFTKSSSKKFLQLLGNFFNENHVNCVSNQIHSNSIVFGSHSQKGSEIDADGLIGDKFNQNLWVYTADCMPIFFADKSTRNVAALHCGRKGLEKKIIKNMVKIFDNLGTSRDDLLVAIGPSISKEHYLVDKKTLNEFYRKAENKRIAVNLTKFENFFYVNDLNNLKKRNFNQLNLKRFAHRQLLNENIPDTNIDISNLCTYKLKDEFNSWRRSKTISRQWSFIHS</sequence>
<evidence type="ECO:0000256" key="10">
    <source>
        <dbReference type="ARBA" id="ARBA00049893"/>
    </source>
</evidence>
<comment type="function">
    <text evidence="2">Purine nucleoside enzyme that catalyzes the phosphorolysis of adenosine and inosine nucleosides, yielding D-ribose 1-phosphate and the respective free bases, adenine and hypoxanthine. Also catalyzes the phosphorolysis of S-methyl-5'-thioadenosine into adenine and S-methyl-5-thio-alpha-D-ribose 1-phosphate. Also has adenosine deaminase activity.</text>
</comment>
<name>Q31C06_PROM9</name>
<evidence type="ECO:0000256" key="5">
    <source>
        <dbReference type="ARBA" id="ARBA00022723"/>
    </source>
</evidence>
<keyword evidence="7" id="KW-0862">Zinc</keyword>